<evidence type="ECO:0000313" key="1">
    <source>
        <dbReference type="EMBL" id="PKI79420.1"/>
    </source>
</evidence>
<comment type="caution">
    <text evidence="1">The sequence shown here is derived from an EMBL/GenBank/DDBJ whole genome shotgun (WGS) entry which is preliminary data.</text>
</comment>
<accession>A0A2I0LFI4</accession>
<keyword evidence="2" id="KW-1185">Reference proteome</keyword>
<evidence type="ECO:0008006" key="3">
    <source>
        <dbReference type="Google" id="ProtNLM"/>
    </source>
</evidence>
<dbReference type="AlphaFoldDB" id="A0A2I0LFI4"/>
<protein>
    <recommendedName>
        <fullName evidence="3">Reverse transcriptase domain-containing protein</fullName>
    </recommendedName>
</protein>
<evidence type="ECO:0000313" key="2">
    <source>
        <dbReference type="Proteomes" id="UP000233551"/>
    </source>
</evidence>
<sequence length="401" mass="45756">MLMTKEGERLVEPQAIADEAVNFYIKLLGTTDPLVVGGQVQRLQQLLHYRVSEEHKDFPVKPVTEEEVKRILWSMGDNKAPGPDGFSAHFLKSKSHLVGIDFTLAMQSFFTKSKLMAGVNSPKSAFEQGRDIGDNIQLARKLVQDYQRRGVSSRCAIKADIMKAFDDPIGLKLNPNKTELYAAGLEKAEVKKMTELSGFRIGKLPVRRSIWSTGYTSEAKVAEVVSGSRWQWKNGRHAIISVIRDHLPQVPDANTRDEIVWTAHSKGNYTTPRAWNHLRVKGSIRVGTICFLNAPFSSLVKNRGIHRRCNGWDFELEWAASRNKGKSLQFMIARLVWHAHIYHVWRARNERIFADKPPSAEKTLARIKYSVRRRIMGVKRLDRKITLVQHRRLLEGRGMPQ</sequence>
<gene>
    <name evidence="1" type="ORF">CRG98_000167</name>
</gene>
<reference evidence="1 2" key="1">
    <citation type="submission" date="2017-11" db="EMBL/GenBank/DDBJ databases">
        <title>De-novo sequencing of pomegranate (Punica granatum L.) genome.</title>
        <authorList>
            <person name="Akparov Z."/>
            <person name="Amiraslanov A."/>
            <person name="Hajiyeva S."/>
            <person name="Abbasov M."/>
            <person name="Kaur K."/>
            <person name="Hamwieh A."/>
            <person name="Solovyev V."/>
            <person name="Salamov A."/>
            <person name="Braich B."/>
            <person name="Kosarev P."/>
            <person name="Mahmoud A."/>
            <person name="Hajiyev E."/>
            <person name="Babayeva S."/>
            <person name="Izzatullayeva V."/>
            <person name="Mammadov A."/>
            <person name="Mammadov A."/>
            <person name="Sharifova S."/>
            <person name="Ojaghi J."/>
            <person name="Eynullazada K."/>
            <person name="Bayramov B."/>
            <person name="Abdulazimova A."/>
            <person name="Shahmuradov I."/>
        </authorList>
    </citation>
    <scope>NUCLEOTIDE SEQUENCE [LARGE SCALE GENOMIC DNA]</scope>
    <source>
        <strain evidence="2">cv. AG2017</strain>
        <tissue evidence="1">Leaf</tissue>
    </source>
</reference>
<proteinExistence type="predicted"/>
<name>A0A2I0LFI4_PUNGR</name>
<dbReference type="STRING" id="22663.A0A2I0LFI4"/>
<dbReference type="EMBL" id="PGOL01000005">
    <property type="protein sequence ID" value="PKI79420.1"/>
    <property type="molecule type" value="Genomic_DNA"/>
</dbReference>
<organism evidence="1 2">
    <name type="scientific">Punica granatum</name>
    <name type="common">Pomegranate</name>
    <dbReference type="NCBI Taxonomy" id="22663"/>
    <lineage>
        <taxon>Eukaryota</taxon>
        <taxon>Viridiplantae</taxon>
        <taxon>Streptophyta</taxon>
        <taxon>Embryophyta</taxon>
        <taxon>Tracheophyta</taxon>
        <taxon>Spermatophyta</taxon>
        <taxon>Magnoliopsida</taxon>
        <taxon>eudicotyledons</taxon>
        <taxon>Gunneridae</taxon>
        <taxon>Pentapetalae</taxon>
        <taxon>rosids</taxon>
        <taxon>malvids</taxon>
        <taxon>Myrtales</taxon>
        <taxon>Lythraceae</taxon>
        <taxon>Punica</taxon>
    </lineage>
</organism>
<dbReference type="Proteomes" id="UP000233551">
    <property type="component" value="Unassembled WGS sequence"/>
</dbReference>